<dbReference type="InterPro" id="IPR012902">
    <property type="entry name" value="N_methyl_site"/>
</dbReference>
<comment type="caution">
    <text evidence="2">The sequence shown here is derived from an EMBL/GenBank/DDBJ whole genome shotgun (WGS) entry which is preliminary data.</text>
</comment>
<name>A0ABV9Q9H9_9BURK</name>
<proteinExistence type="predicted"/>
<sequence length="168" mass="18058">MAALNDKTGWQLPPKTTHQRQQGFTLLEVLVAMVLLGSGLAIAFTAISGSTQLEAKSTAHAAAMALAQAKLDEVLSHPDYLLAADAGEERFAGMDLGYRVQIRPVPLLEPRQQAKLTGFTQKLQTVEIEVFWGPKTAPQSYRLVTYRLDNAAPSAPTPPPAGTTPPKP</sequence>
<feature type="transmembrane region" description="Helical" evidence="1">
    <location>
        <begin position="24"/>
        <end position="47"/>
    </location>
</feature>
<evidence type="ECO:0000313" key="3">
    <source>
        <dbReference type="Proteomes" id="UP001596001"/>
    </source>
</evidence>
<dbReference type="EMBL" id="JBHSHJ010000001">
    <property type="protein sequence ID" value="MFC4787731.1"/>
    <property type="molecule type" value="Genomic_DNA"/>
</dbReference>
<dbReference type="Proteomes" id="UP001596001">
    <property type="component" value="Unassembled WGS sequence"/>
</dbReference>
<protein>
    <submittedName>
        <fullName evidence="2">Type II secretion system protein</fullName>
    </submittedName>
</protein>
<reference evidence="3" key="1">
    <citation type="journal article" date="2019" name="Int. J. Syst. Evol. Microbiol.">
        <title>The Global Catalogue of Microorganisms (GCM) 10K type strain sequencing project: providing services to taxonomists for standard genome sequencing and annotation.</title>
        <authorList>
            <consortium name="The Broad Institute Genomics Platform"/>
            <consortium name="The Broad Institute Genome Sequencing Center for Infectious Disease"/>
            <person name="Wu L."/>
            <person name="Ma J."/>
        </authorList>
    </citation>
    <scope>NUCLEOTIDE SEQUENCE [LARGE SCALE GENOMIC DNA]</scope>
    <source>
        <strain evidence="3">CCUG 49452</strain>
    </source>
</reference>
<dbReference type="SUPFAM" id="SSF54523">
    <property type="entry name" value="Pili subunits"/>
    <property type="match status" value="1"/>
</dbReference>
<gene>
    <name evidence="2" type="ORF">ACFO6X_01815</name>
</gene>
<keyword evidence="1" id="KW-1133">Transmembrane helix</keyword>
<dbReference type="NCBIfam" id="TIGR02532">
    <property type="entry name" value="IV_pilin_GFxxxE"/>
    <property type="match status" value="1"/>
</dbReference>
<keyword evidence="1" id="KW-0812">Transmembrane</keyword>
<accession>A0ABV9Q9H9</accession>
<dbReference type="PROSITE" id="PS00409">
    <property type="entry name" value="PROKAR_NTER_METHYL"/>
    <property type="match status" value="1"/>
</dbReference>
<dbReference type="Pfam" id="PF07963">
    <property type="entry name" value="N_methyl"/>
    <property type="match status" value="1"/>
</dbReference>
<dbReference type="InterPro" id="IPR045584">
    <property type="entry name" value="Pilin-like"/>
</dbReference>
<organism evidence="2 3">
    <name type="scientific">Giesbergeria sinuosa</name>
    <dbReference type="NCBI Taxonomy" id="80883"/>
    <lineage>
        <taxon>Bacteria</taxon>
        <taxon>Pseudomonadati</taxon>
        <taxon>Pseudomonadota</taxon>
        <taxon>Betaproteobacteria</taxon>
        <taxon>Burkholderiales</taxon>
        <taxon>Comamonadaceae</taxon>
        <taxon>Giesbergeria</taxon>
    </lineage>
</organism>
<keyword evidence="3" id="KW-1185">Reference proteome</keyword>
<evidence type="ECO:0000256" key="1">
    <source>
        <dbReference type="SAM" id="Phobius"/>
    </source>
</evidence>
<evidence type="ECO:0000313" key="2">
    <source>
        <dbReference type="EMBL" id="MFC4787731.1"/>
    </source>
</evidence>
<dbReference type="RefSeq" id="WP_382429452.1">
    <property type="nucleotide sequence ID" value="NZ_JBHSHJ010000001.1"/>
</dbReference>
<keyword evidence="1" id="KW-0472">Membrane</keyword>